<dbReference type="PANTHER" id="PTHR43649:SF12">
    <property type="entry name" value="DIACETYLCHITOBIOSE BINDING PROTEIN DASA"/>
    <property type="match status" value="1"/>
</dbReference>
<evidence type="ECO:0008006" key="3">
    <source>
        <dbReference type="Google" id="ProtNLM"/>
    </source>
</evidence>
<dbReference type="PROSITE" id="PS51257">
    <property type="entry name" value="PROKAR_LIPOPROTEIN"/>
    <property type="match status" value="1"/>
</dbReference>
<dbReference type="PANTHER" id="PTHR43649">
    <property type="entry name" value="ARABINOSE-BINDING PROTEIN-RELATED"/>
    <property type="match status" value="1"/>
</dbReference>
<sequence>MLITRPGRRVFATLLLTAALTACTPGTERVASSAREVEIILPNFPQLITSVERTLDRGFTDRTGIKVRLIKVGDTSYTGVDQRVQNDLIAGRVPDLVITGLNSLRTYADAKRATPLDPLISGDRSFDLADFYPRLLDLGRFDGTVYGIPYGVSTYTLYYNADVFRKAGLDPGEPPRTFSELREAAAAIKSSRSAPNGVVIRSDHIGSYGFQNFLGSGGGGFMNPEETQVAFNSSAGASIVTFWADLRRRGHGRTLPNQQAGDAFTRGDAGMVLQSSSYSATLRAQVTFDVRSAPFPIPDGGTRRAVAGGAAIASFTADRARLQDQWTVIKELVGPRGVTNLVNASGFAPINKKAATDPRYLGGYLERNPLAKPAWDQMAHLVPWYQFPGTHNVEIAKSMTDQINGAIAGDRTPRAALDEAAATVSELIK</sequence>
<keyword evidence="2" id="KW-1185">Reference proteome</keyword>
<dbReference type="OrthoDB" id="358201at2"/>
<dbReference type="InterPro" id="IPR050490">
    <property type="entry name" value="Bact_solute-bd_prot1"/>
</dbReference>
<protein>
    <recommendedName>
        <fullName evidence="3">Carbohydrate ABC transporter substrate-binding protein (CUT1 family)</fullName>
    </recommendedName>
</protein>
<dbReference type="CDD" id="cd14748">
    <property type="entry name" value="PBP2_UgpB"/>
    <property type="match status" value="1"/>
</dbReference>
<dbReference type="Pfam" id="PF13416">
    <property type="entry name" value="SBP_bac_8"/>
    <property type="match status" value="1"/>
</dbReference>
<dbReference type="RefSeq" id="WP_113979615.1">
    <property type="nucleotide sequence ID" value="NZ_QMEY01000002.1"/>
</dbReference>
<organism evidence="1 2">
    <name type="scientific">Spongiactinospora rosea</name>
    <dbReference type="NCBI Taxonomy" id="2248750"/>
    <lineage>
        <taxon>Bacteria</taxon>
        <taxon>Bacillati</taxon>
        <taxon>Actinomycetota</taxon>
        <taxon>Actinomycetes</taxon>
        <taxon>Streptosporangiales</taxon>
        <taxon>Streptosporangiaceae</taxon>
        <taxon>Spongiactinospora</taxon>
    </lineage>
</organism>
<evidence type="ECO:0000313" key="1">
    <source>
        <dbReference type="EMBL" id="RBQ20656.1"/>
    </source>
</evidence>
<name>A0A366M382_9ACTN</name>
<dbReference type="EMBL" id="QMEY01000002">
    <property type="protein sequence ID" value="RBQ20656.1"/>
    <property type="molecule type" value="Genomic_DNA"/>
</dbReference>
<reference evidence="1 2" key="1">
    <citation type="submission" date="2018-06" db="EMBL/GenBank/DDBJ databases">
        <title>Sphaerisporangium craniellae sp. nov., isolated from a marine sponge in the South China Sea.</title>
        <authorList>
            <person name="Li L."/>
        </authorList>
    </citation>
    <scope>NUCLEOTIDE SEQUENCE [LARGE SCALE GENOMIC DNA]</scope>
    <source>
        <strain evidence="1 2">LHW63015</strain>
    </source>
</reference>
<dbReference type="InterPro" id="IPR006059">
    <property type="entry name" value="SBP"/>
</dbReference>
<proteinExistence type="predicted"/>
<dbReference type="SUPFAM" id="SSF53850">
    <property type="entry name" value="Periplasmic binding protein-like II"/>
    <property type="match status" value="1"/>
</dbReference>
<evidence type="ECO:0000313" key="2">
    <source>
        <dbReference type="Proteomes" id="UP000253303"/>
    </source>
</evidence>
<dbReference type="Proteomes" id="UP000253303">
    <property type="component" value="Unassembled WGS sequence"/>
</dbReference>
<comment type="caution">
    <text evidence="1">The sequence shown here is derived from an EMBL/GenBank/DDBJ whole genome shotgun (WGS) entry which is preliminary data.</text>
</comment>
<accession>A0A366M382</accession>
<dbReference type="AlphaFoldDB" id="A0A366M382"/>
<dbReference type="Gene3D" id="3.40.190.10">
    <property type="entry name" value="Periplasmic binding protein-like II"/>
    <property type="match status" value="1"/>
</dbReference>
<gene>
    <name evidence="1" type="ORF">DP939_06100</name>
</gene>